<keyword evidence="2" id="KW-1185">Reference proteome</keyword>
<dbReference type="Proteomes" id="UP000019335">
    <property type="component" value="Chromosome 13"/>
</dbReference>
<gene>
    <name evidence="1" type="ORF">Naga_100055g8</name>
</gene>
<evidence type="ECO:0000313" key="1">
    <source>
        <dbReference type="EMBL" id="EWM24639.1"/>
    </source>
</evidence>
<accession>W7TWC8</accession>
<protein>
    <submittedName>
        <fullName evidence="1">Uncharacterized protein</fullName>
    </submittedName>
</protein>
<dbReference type="EMBL" id="AZIL01001175">
    <property type="protein sequence ID" value="EWM24639.1"/>
    <property type="molecule type" value="Genomic_DNA"/>
</dbReference>
<comment type="caution">
    <text evidence="1">The sequence shown here is derived from an EMBL/GenBank/DDBJ whole genome shotgun (WGS) entry which is preliminary data.</text>
</comment>
<evidence type="ECO:0000313" key="2">
    <source>
        <dbReference type="Proteomes" id="UP000019335"/>
    </source>
</evidence>
<proteinExistence type="predicted"/>
<dbReference type="AlphaFoldDB" id="W7TWC8"/>
<name>W7TWC8_9STRA</name>
<organism evidence="1 2">
    <name type="scientific">Nannochloropsis gaditana</name>
    <dbReference type="NCBI Taxonomy" id="72520"/>
    <lineage>
        <taxon>Eukaryota</taxon>
        <taxon>Sar</taxon>
        <taxon>Stramenopiles</taxon>
        <taxon>Ochrophyta</taxon>
        <taxon>Eustigmatophyceae</taxon>
        <taxon>Eustigmatales</taxon>
        <taxon>Monodopsidaceae</taxon>
        <taxon>Nannochloropsis</taxon>
    </lineage>
</organism>
<sequence>MWSGKVSIPVYEIHGLVGSQMYGKHRSSLHEVKIDIPDGGGQQKENLSCVSGLYLPMPKFLILEAEEVFLGC</sequence>
<reference evidence="1 2" key="1">
    <citation type="journal article" date="2014" name="Mol. Plant">
        <title>Chromosome Scale Genome Assembly and Transcriptome Profiling of Nannochloropsis gaditana in Nitrogen Depletion.</title>
        <authorList>
            <person name="Corteggiani Carpinelli E."/>
            <person name="Telatin A."/>
            <person name="Vitulo N."/>
            <person name="Forcato C."/>
            <person name="D'Angelo M."/>
            <person name="Schiavon R."/>
            <person name="Vezzi A."/>
            <person name="Giacometti G.M."/>
            <person name="Morosinotto T."/>
            <person name="Valle G."/>
        </authorList>
    </citation>
    <scope>NUCLEOTIDE SEQUENCE [LARGE SCALE GENOMIC DNA]</scope>
    <source>
        <strain evidence="1 2">B-31</strain>
    </source>
</reference>